<sequence>MLDSPSAKVVAGSIASFTSKLSGQQLEDVQNSTLLAQLAANKKFPDEGDFVDWYKFYRQVLSQLGWIMQDLGFDKYKSQQASFKLSQVTLELLSALVGEEEQLFTVVKYTLESLAESPHGQALFKTNSASGQNGRFQILPCTVTNGQISDVVIDIFSEVLKIDEDEKKALKDTIKSIEKSKSALALFESNSIKGNRGNFQILTCTVDKNQQVSVLLLGCYFQSTEIKDNYFFTERKKEDIAL</sequence>
<organism evidence="1 2">
    <name type="scientific">Pocillopora meandrina</name>
    <dbReference type="NCBI Taxonomy" id="46732"/>
    <lineage>
        <taxon>Eukaryota</taxon>
        <taxon>Metazoa</taxon>
        <taxon>Cnidaria</taxon>
        <taxon>Anthozoa</taxon>
        <taxon>Hexacorallia</taxon>
        <taxon>Scleractinia</taxon>
        <taxon>Astrocoeniina</taxon>
        <taxon>Pocilloporidae</taxon>
        <taxon>Pocillopora</taxon>
    </lineage>
</organism>
<keyword evidence="2" id="KW-1185">Reference proteome</keyword>
<gene>
    <name evidence="1" type="ORF">PMEA_00032952</name>
</gene>
<reference evidence="1 2" key="1">
    <citation type="submission" date="2022-05" db="EMBL/GenBank/DDBJ databases">
        <authorList>
            <consortium name="Genoscope - CEA"/>
            <person name="William W."/>
        </authorList>
    </citation>
    <scope>NUCLEOTIDE SEQUENCE [LARGE SCALE GENOMIC DNA]</scope>
</reference>
<evidence type="ECO:0000313" key="2">
    <source>
        <dbReference type="Proteomes" id="UP001159428"/>
    </source>
</evidence>
<proteinExistence type="predicted"/>
<name>A0AAU9W2N6_9CNID</name>
<accession>A0AAU9W2N6</accession>
<dbReference type="Proteomes" id="UP001159428">
    <property type="component" value="Unassembled WGS sequence"/>
</dbReference>
<evidence type="ECO:0000313" key="1">
    <source>
        <dbReference type="EMBL" id="CAH3045856.1"/>
    </source>
</evidence>
<dbReference type="AlphaFoldDB" id="A0AAU9W2N6"/>
<feature type="non-terminal residue" evidence="1">
    <location>
        <position position="242"/>
    </location>
</feature>
<dbReference type="EMBL" id="CALNXJ010000008">
    <property type="protein sequence ID" value="CAH3045856.1"/>
    <property type="molecule type" value="Genomic_DNA"/>
</dbReference>
<comment type="caution">
    <text evidence="1">The sequence shown here is derived from an EMBL/GenBank/DDBJ whole genome shotgun (WGS) entry which is preliminary data.</text>
</comment>
<protein>
    <submittedName>
        <fullName evidence="1">Uncharacterized protein</fullName>
    </submittedName>
</protein>